<sequence>MPCLIKTAVDLDTSGGSFEVKFTSRMSTHTLERVVIEMRLGEGASGIKCIVSRGSGGAGFGNVMGGRGSPGGSGASWAFDSKKMTLKWEISAVPPASTWSMQGSFTTPRAPRPSRAIRVRFQVPSHTFSALKVDQLKIIGENYKPYKGVRGRSSVDVEWRW</sequence>
<dbReference type="Gene3D" id="2.60.40.1170">
    <property type="entry name" value="Mu homology domain, subdomain B"/>
    <property type="match status" value="1"/>
</dbReference>
<dbReference type="GeneID" id="66073086"/>
<dbReference type="Pfam" id="PF00928">
    <property type="entry name" value="Adap_comp_sub"/>
    <property type="match status" value="1"/>
</dbReference>
<dbReference type="KEGG" id="more:E1B28_004010"/>
<organism evidence="2 3">
    <name type="scientific">Marasmius oreades</name>
    <name type="common">fairy-ring Marasmius</name>
    <dbReference type="NCBI Taxonomy" id="181124"/>
    <lineage>
        <taxon>Eukaryota</taxon>
        <taxon>Fungi</taxon>
        <taxon>Dikarya</taxon>
        <taxon>Basidiomycota</taxon>
        <taxon>Agaricomycotina</taxon>
        <taxon>Agaricomycetes</taxon>
        <taxon>Agaricomycetidae</taxon>
        <taxon>Agaricales</taxon>
        <taxon>Marasmiineae</taxon>
        <taxon>Marasmiaceae</taxon>
        <taxon>Marasmius</taxon>
    </lineage>
</organism>
<comment type="caution">
    <text evidence="2">The sequence shown here is derived from an EMBL/GenBank/DDBJ whole genome shotgun (WGS) entry which is preliminary data.</text>
</comment>
<dbReference type="RefSeq" id="XP_043013061.1">
    <property type="nucleotide sequence ID" value="XM_043148462.1"/>
</dbReference>
<reference evidence="2" key="1">
    <citation type="journal article" date="2021" name="Genome Biol. Evol.">
        <title>The assembled and annotated genome of the fairy-ring fungus Marasmius oreades.</title>
        <authorList>
            <person name="Hiltunen M."/>
            <person name="Ament-Velasquez S.L."/>
            <person name="Johannesson H."/>
        </authorList>
    </citation>
    <scope>NUCLEOTIDE SEQUENCE</scope>
    <source>
        <strain evidence="2">03SP1</strain>
    </source>
</reference>
<gene>
    <name evidence="2" type="ORF">E1B28_004010</name>
</gene>
<evidence type="ECO:0000259" key="1">
    <source>
        <dbReference type="Pfam" id="PF00928"/>
    </source>
</evidence>
<dbReference type="EMBL" id="CM032182">
    <property type="protein sequence ID" value="KAG7096591.1"/>
    <property type="molecule type" value="Genomic_DNA"/>
</dbReference>
<dbReference type="OrthoDB" id="870at2759"/>
<dbReference type="AlphaFoldDB" id="A0A9P7UXQ1"/>
<name>A0A9P7UXQ1_9AGAR</name>
<proteinExistence type="predicted"/>
<dbReference type="InterPro" id="IPR036168">
    <property type="entry name" value="AP2_Mu_C_sf"/>
</dbReference>
<dbReference type="InterPro" id="IPR028565">
    <property type="entry name" value="MHD"/>
</dbReference>
<accession>A0A9P7UXQ1</accession>
<feature type="domain" description="MHD" evidence="1">
    <location>
        <begin position="2"/>
        <end position="151"/>
    </location>
</feature>
<keyword evidence="3" id="KW-1185">Reference proteome</keyword>
<dbReference type="Proteomes" id="UP001049176">
    <property type="component" value="Chromosome 2"/>
</dbReference>
<dbReference type="SUPFAM" id="SSF49447">
    <property type="entry name" value="Second domain of Mu2 adaptin subunit (ap50) of ap2 adaptor"/>
    <property type="match status" value="1"/>
</dbReference>
<evidence type="ECO:0000313" key="3">
    <source>
        <dbReference type="Proteomes" id="UP001049176"/>
    </source>
</evidence>
<evidence type="ECO:0000313" key="2">
    <source>
        <dbReference type="EMBL" id="KAG7096591.1"/>
    </source>
</evidence>
<protein>
    <recommendedName>
        <fullName evidence="1">MHD domain-containing protein</fullName>
    </recommendedName>
</protein>